<comment type="caution">
    <text evidence="1">The sequence shown here is derived from an EMBL/GenBank/DDBJ whole genome shotgun (WGS) entry which is preliminary data.</text>
</comment>
<dbReference type="InterPro" id="IPR009003">
    <property type="entry name" value="Peptidase_S1_PA"/>
</dbReference>
<proteinExistence type="predicted"/>
<dbReference type="Proteomes" id="UP000533598">
    <property type="component" value="Unassembled WGS sequence"/>
</dbReference>
<protein>
    <recommendedName>
        <fullName evidence="3">Trypsin-like peptidase domain-containing protein</fullName>
    </recommendedName>
</protein>
<reference evidence="1 2" key="1">
    <citation type="submission" date="2020-08" db="EMBL/GenBank/DDBJ databases">
        <title>Sequencing the genomes of 1000 actinobacteria strains.</title>
        <authorList>
            <person name="Klenk H.-P."/>
        </authorList>
    </citation>
    <scope>NUCLEOTIDE SEQUENCE [LARGE SCALE GENOMIC DNA]</scope>
    <source>
        <strain evidence="1 2">DSM 44230</strain>
    </source>
</reference>
<dbReference type="EMBL" id="JACHMH010000001">
    <property type="protein sequence ID" value="MBB4673928.1"/>
    <property type="molecule type" value="Genomic_DNA"/>
</dbReference>
<gene>
    <name evidence="1" type="ORF">HNR67_000046</name>
</gene>
<sequence length="507" mass="53721">MGAGSGETAVGARAEQPWRLRLCAADGVVLGAGALLGGKYALTCAHVLPDREVLVDLIGVGGRTPVPAKVLENQLAPLRPDGGGDLALLALAEDQPPGWGARLRAGQPAPGRPVAAYGFPAGAPHGMWARAELSRAAGPGAEWVQLDAVHQGNRLRRGFSGAGVLDEASGDVVGLVVSEYSADGSVVAWMQPVATILRYLPVVSEWTDHTPLPPVDLPGLLDWLRQRRPGDIGVLRIGESDSARAEALREIARRLGPSAVVIEASGRTPGEVSGLIATLAGLRVGQQASRQLTLLLVGVDESAEPEALVRQVLNPLAEQGTAVVAGYRALDSPSLAALRSPGTVSSVEPPQPRPDSLVARIGALAALEEDVRRLWGGAEGPRFAGLPEPPDRAGQLRPWLSAVRGMPAADRGPRLAECALRVDRGLRKATELRNRLVVHRERLRELRGLTQAYQRMAAEHGLAEDPGLDTLYRNAFDRMLARPCVLAECEAAVQAYLRAVVRRVRDD</sequence>
<dbReference type="SUPFAM" id="SSF50494">
    <property type="entry name" value="Trypsin-like serine proteases"/>
    <property type="match status" value="1"/>
</dbReference>
<evidence type="ECO:0008006" key="3">
    <source>
        <dbReference type="Google" id="ProtNLM"/>
    </source>
</evidence>
<accession>A0A7W7FR33</accession>
<dbReference type="Gene3D" id="2.40.10.120">
    <property type="match status" value="1"/>
</dbReference>
<dbReference type="AlphaFoldDB" id="A0A7W7FR33"/>
<name>A0A7W7FR33_9PSEU</name>
<evidence type="ECO:0000313" key="1">
    <source>
        <dbReference type="EMBL" id="MBB4673928.1"/>
    </source>
</evidence>
<keyword evidence="2" id="KW-1185">Reference proteome</keyword>
<organism evidence="1 2">
    <name type="scientific">Crossiella cryophila</name>
    <dbReference type="NCBI Taxonomy" id="43355"/>
    <lineage>
        <taxon>Bacteria</taxon>
        <taxon>Bacillati</taxon>
        <taxon>Actinomycetota</taxon>
        <taxon>Actinomycetes</taxon>
        <taxon>Pseudonocardiales</taxon>
        <taxon>Pseudonocardiaceae</taxon>
        <taxon>Crossiella</taxon>
    </lineage>
</organism>
<dbReference type="Pfam" id="PF13365">
    <property type="entry name" value="Trypsin_2"/>
    <property type="match status" value="1"/>
</dbReference>
<evidence type="ECO:0000313" key="2">
    <source>
        <dbReference type="Proteomes" id="UP000533598"/>
    </source>
</evidence>
<dbReference type="RefSeq" id="WP_184999982.1">
    <property type="nucleotide sequence ID" value="NZ_BAAAUI010000013.1"/>
</dbReference>